<feature type="compositionally biased region" description="Basic and acidic residues" evidence="3">
    <location>
        <begin position="23"/>
        <end position="34"/>
    </location>
</feature>
<evidence type="ECO:0000313" key="5">
    <source>
        <dbReference type="EMBL" id="CAH1249416.1"/>
    </source>
</evidence>
<keyword evidence="2" id="KW-0677">Repeat</keyword>
<dbReference type="AlphaFoldDB" id="A0A8J9Z9H8"/>
<dbReference type="Gene3D" id="3.30.710.10">
    <property type="entry name" value="Potassium Channel Kv1.1, Chain A"/>
    <property type="match status" value="2"/>
</dbReference>
<dbReference type="InterPro" id="IPR000210">
    <property type="entry name" value="BTB/POZ_dom"/>
</dbReference>
<name>A0A8J9Z9H8_BRALA</name>
<dbReference type="OrthoDB" id="45365at2759"/>
<evidence type="ECO:0000259" key="4">
    <source>
        <dbReference type="PROSITE" id="PS50097"/>
    </source>
</evidence>
<dbReference type="SMART" id="SM00875">
    <property type="entry name" value="BACK"/>
    <property type="match status" value="1"/>
</dbReference>
<sequence length="805" mass="89894">MATTGRRPRLKQLQPSGNGSTQNDRRTGRMERTTTRHIPQVVGFPSYVPSALPREERPLAEASGITSRDWSSRKRSSRHVPPKPILPQRLQGYQRTYTSAVYASEFLRRCNDMRKTGVLCDVKLRSGRKLFPAHRVLLAAASDKLALELRKIPQSTTQVEWASALWKDVSCSAVQSLLDFIYTSKIVLDSDNYQDLKILACRLQIEPLVEVCQNFSSHKSRSTTFTTSHGSNVLEKLCAMRNAGKLCDVILEAGGQTLAAHKLVLAIFSDYFRAMFTAGMVEASSGKVQLVGVNFSSLQSVVTFAYTSKITLSMDNVENVVDMSFYLQCAILTNLCSDFLLSNITISTCAKISKIACDYHMLMVQGRLDKFLAENFATFVQTEAFLNFPMFKVACLLMSNSLNVSEEDVLEAALKWLCYKKDRLEFTNSIMKHIRFPLMQNEYLEKNVATSSVVNGNSSCQGKLEEAVRYHKDQYSQPLQQNSCTKPRALHECLLAIGGIKSRDGRGRTNKVQYLNPLTSQWTTLTTAKDCLTHRAVAVVNNFVYLLGGEANKSSRSASSTCWRYDPRFNSWLQVASLQQPRADFCACVLDEKIYAMGGRNAKGELSSVEVYCLSSNKWQHTTPLNVKSLYGHACATLDRTIVISGGSVGWEHQDALRSFCPKDRKWINMASMQVARTFHRMVASCGKLFVMGGTFLSTAKILKTSATVESYDPKADQWTMVEDMLVPMSEPGCTTLEGRIYLLGGLTRNTTSRAGVETLSNVQSYDPDRDEWKAALDLPEAWTGVSCCTLVLPHRILKGDHFTT</sequence>
<keyword evidence="1" id="KW-0880">Kelch repeat</keyword>
<dbReference type="InterPro" id="IPR011705">
    <property type="entry name" value="BACK"/>
</dbReference>
<dbReference type="Proteomes" id="UP000838412">
    <property type="component" value="Chromosome 17"/>
</dbReference>
<organism evidence="5 6">
    <name type="scientific">Branchiostoma lanceolatum</name>
    <name type="common">Common lancelet</name>
    <name type="synonym">Amphioxus lanceolatum</name>
    <dbReference type="NCBI Taxonomy" id="7740"/>
    <lineage>
        <taxon>Eukaryota</taxon>
        <taxon>Metazoa</taxon>
        <taxon>Chordata</taxon>
        <taxon>Cephalochordata</taxon>
        <taxon>Leptocardii</taxon>
        <taxon>Amphioxiformes</taxon>
        <taxon>Branchiostomatidae</taxon>
        <taxon>Branchiostoma</taxon>
    </lineage>
</organism>
<feature type="compositionally biased region" description="Polar residues" evidence="3">
    <location>
        <begin position="13"/>
        <end position="22"/>
    </location>
</feature>
<keyword evidence="6" id="KW-1185">Reference proteome</keyword>
<feature type="domain" description="BTB" evidence="4">
    <location>
        <begin position="120"/>
        <end position="190"/>
    </location>
</feature>
<accession>A0A8J9Z9H8</accession>
<gene>
    <name evidence="5" type="primary">KLHL9</name>
    <name evidence="5" type="ORF">BLAG_LOCUS10527</name>
</gene>
<dbReference type="Gene3D" id="1.25.40.420">
    <property type="match status" value="1"/>
</dbReference>
<dbReference type="SUPFAM" id="SSF117281">
    <property type="entry name" value="Kelch motif"/>
    <property type="match status" value="1"/>
</dbReference>
<dbReference type="PANTHER" id="PTHR45632">
    <property type="entry name" value="LD33804P"/>
    <property type="match status" value="1"/>
</dbReference>
<feature type="compositionally biased region" description="Basic residues" evidence="3">
    <location>
        <begin position="1"/>
        <end position="10"/>
    </location>
</feature>
<dbReference type="Pfam" id="PF24681">
    <property type="entry name" value="Kelch_KLHDC2_KLHL20_DRC7"/>
    <property type="match status" value="1"/>
</dbReference>
<dbReference type="PANTHER" id="PTHR45632:SF27">
    <property type="entry name" value="KELCH-LIKE PROTEIN 9"/>
    <property type="match status" value="1"/>
</dbReference>
<evidence type="ECO:0000256" key="2">
    <source>
        <dbReference type="ARBA" id="ARBA00022737"/>
    </source>
</evidence>
<feature type="region of interest" description="Disordered" evidence="3">
    <location>
        <begin position="1"/>
        <end position="88"/>
    </location>
</feature>
<feature type="domain" description="BTB" evidence="4">
    <location>
        <begin position="247"/>
        <end position="314"/>
    </location>
</feature>
<dbReference type="InterPro" id="IPR006652">
    <property type="entry name" value="Kelch_1"/>
</dbReference>
<dbReference type="Pfam" id="PF01344">
    <property type="entry name" value="Kelch_1"/>
    <property type="match status" value="1"/>
</dbReference>
<dbReference type="CDD" id="cd18186">
    <property type="entry name" value="BTB_POZ_ZBTB_KLHL-like"/>
    <property type="match status" value="1"/>
</dbReference>
<dbReference type="Pfam" id="PF00651">
    <property type="entry name" value="BTB"/>
    <property type="match status" value="2"/>
</dbReference>
<evidence type="ECO:0000313" key="6">
    <source>
        <dbReference type="Proteomes" id="UP000838412"/>
    </source>
</evidence>
<dbReference type="EMBL" id="OV696702">
    <property type="protein sequence ID" value="CAH1249416.1"/>
    <property type="molecule type" value="Genomic_DNA"/>
</dbReference>
<dbReference type="PROSITE" id="PS50097">
    <property type="entry name" value="BTB"/>
    <property type="match status" value="2"/>
</dbReference>
<dbReference type="SUPFAM" id="SSF54695">
    <property type="entry name" value="POZ domain"/>
    <property type="match status" value="2"/>
</dbReference>
<protein>
    <submittedName>
        <fullName evidence="5">KLHL9 protein</fullName>
    </submittedName>
</protein>
<evidence type="ECO:0000256" key="3">
    <source>
        <dbReference type="SAM" id="MobiDB-lite"/>
    </source>
</evidence>
<dbReference type="InterPro" id="IPR011333">
    <property type="entry name" value="SKP1/BTB/POZ_sf"/>
</dbReference>
<dbReference type="SMART" id="SM00612">
    <property type="entry name" value="Kelch"/>
    <property type="match status" value="6"/>
</dbReference>
<proteinExistence type="predicted"/>
<reference evidence="5" key="1">
    <citation type="submission" date="2022-01" db="EMBL/GenBank/DDBJ databases">
        <authorList>
            <person name="Braso-Vives M."/>
        </authorList>
    </citation>
    <scope>NUCLEOTIDE SEQUENCE</scope>
</reference>
<dbReference type="Pfam" id="PF07707">
    <property type="entry name" value="BACK"/>
    <property type="match status" value="1"/>
</dbReference>
<dbReference type="Gene3D" id="2.120.10.80">
    <property type="entry name" value="Kelch-type beta propeller"/>
    <property type="match status" value="1"/>
</dbReference>
<dbReference type="SMART" id="SM00225">
    <property type="entry name" value="BTB"/>
    <property type="match status" value="2"/>
</dbReference>
<evidence type="ECO:0000256" key="1">
    <source>
        <dbReference type="ARBA" id="ARBA00022441"/>
    </source>
</evidence>
<dbReference type="InterPro" id="IPR015915">
    <property type="entry name" value="Kelch-typ_b-propeller"/>
</dbReference>